<evidence type="ECO:0000313" key="5">
    <source>
        <dbReference type="Proteomes" id="UP001162480"/>
    </source>
</evidence>
<evidence type="ECO:0000313" key="4">
    <source>
        <dbReference type="EMBL" id="CAI9737598.1"/>
    </source>
</evidence>
<accession>A0AA36BNH3</accession>
<keyword evidence="1" id="KW-0479">Metal-binding</keyword>
<dbReference type="InterPro" id="IPR001878">
    <property type="entry name" value="Znf_CCHC"/>
</dbReference>
<feature type="compositionally biased region" description="Basic and acidic residues" evidence="2">
    <location>
        <begin position="314"/>
        <end position="344"/>
    </location>
</feature>
<feature type="domain" description="CCHC-type" evidence="3">
    <location>
        <begin position="223"/>
        <end position="237"/>
    </location>
</feature>
<name>A0AA36BNH3_OCTVU</name>
<keyword evidence="1" id="KW-0862">Zinc</keyword>
<dbReference type="EMBL" id="OX597833">
    <property type="protein sequence ID" value="CAI9737598.1"/>
    <property type="molecule type" value="Genomic_DNA"/>
</dbReference>
<feature type="region of interest" description="Disordered" evidence="2">
    <location>
        <begin position="259"/>
        <end position="379"/>
    </location>
</feature>
<organism evidence="4 5">
    <name type="scientific">Octopus vulgaris</name>
    <name type="common">Common octopus</name>
    <dbReference type="NCBI Taxonomy" id="6645"/>
    <lineage>
        <taxon>Eukaryota</taxon>
        <taxon>Metazoa</taxon>
        <taxon>Spiralia</taxon>
        <taxon>Lophotrochozoa</taxon>
        <taxon>Mollusca</taxon>
        <taxon>Cephalopoda</taxon>
        <taxon>Coleoidea</taxon>
        <taxon>Octopodiformes</taxon>
        <taxon>Octopoda</taxon>
        <taxon>Incirrata</taxon>
        <taxon>Octopodidae</taxon>
        <taxon>Octopus</taxon>
    </lineage>
</organism>
<evidence type="ECO:0000259" key="3">
    <source>
        <dbReference type="PROSITE" id="PS50158"/>
    </source>
</evidence>
<feature type="compositionally biased region" description="Basic and acidic residues" evidence="2">
    <location>
        <begin position="277"/>
        <end position="293"/>
    </location>
</feature>
<evidence type="ECO:0000256" key="1">
    <source>
        <dbReference type="PROSITE-ProRule" id="PRU00047"/>
    </source>
</evidence>
<sequence length="379" mass="44123">MKTYAEVAEAWETENTRKIKQVNMEYDMEKLRKYSSMVKIEGTNIKLVMPEEERKKEEKKFRTFSNENRKIERAPKKEIDLIMSYIDEEIIFLTKGNDYGTVAVTFEPEEEAARNVKQVIEGDKRTLLPCTPGKRLVKIRVRRILPMIEPEWVLVAILGSRLQEENPELEIQLVSKIECWNVGGFGSEIVGTMTPGYHEKVPETIELPTGERLEIILTGRPPKCYKCGMRGHKMKDCIPMEELLRHVDIPLITHKEKLAEAKSRKRERKKSPTTAELKMRKGMEEEVQQRTENVEEPSTEIAEGEVELQSDEEVERKCLESHDKDTQKEDEKVQSDECTDKQECESIQMKEPQRRDVLEQHGNGKMEEIARKTKTRSKT</sequence>
<protein>
    <submittedName>
        <fullName evidence="4">---NA</fullName>
    </submittedName>
</protein>
<dbReference type="GO" id="GO:0003676">
    <property type="term" value="F:nucleic acid binding"/>
    <property type="evidence" value="ECO:0007669"/>
    <property type="project" value="InterPro"/>
</dbReference>
<reference evidence="4" key="1">
    <citation type="submission" date="2023-08" db="EMBL/GenBank/DDBJ databases">
        <authorList>
            <person name="Alioto T."/>
            <person name="Alioto T."/>
            <person name="Gomez Garrido J."/>
        </authorList>
    </citation>
    <scope>NUCLEOTIDE SEQUENCE</scope>
</reference>
<dbReference type="Proteomes" id="UP001162480">
    <property type="component" value="Chromosome 20"/>
</dbReference>
<dbReference type="PROSITE" id="PS50158">
    <property type="entry name" value="ZF_CCHC"/>
    <property type="match status" value="1"/>
</dbReference>
<dbReference type="GO" id="GO:0008270">
    <property type="term" value="F:zinc ion binding"/>
    <property type="evidence" value="ECO:0007669"/>
    <property type="project" value="UniProtKB-KW"/>
</dbReference>
<evidence type="ECO:0000256" key="2">
    <source>
        <dbReference type="SAM" id="MobiDB-lite"/>
    </source>
</evidence>
<keyword evidence="5" id="KW-1185">Reference proteome</keyword>
<feature type="compositionally biased region" description="Acidic residues" evidence="2">
    <location>
        <begin position="294"/>
        <end position="313"/>
    </location>
</feature>
<keyword evidence="1" id="KW-0863">Zinc-finger</keyword>
<proteinExistence type="predicted"/>
<gene>
    <name evidence="4" type="ORF">OCTVUL_1B009950</name>
</gene>
<feature type="compositionally biased region" description="Basic and acidic residues" evidence="2">
    <location>
        <begin position="351"/>
        <end position="371"/>
    </location>
</feature>
<dbReference type="AlphaFoldDB" id="A0AA36BNH3"/>